<dbReference type="EMBL" id="JAAALK010000289">
    <property type="protein sequence ID" value="KAG8050837.1"/>
    <property type="molecule type" value="Genomic_DNA"/>
</dbReference>
<proteinExistence type="predicted"/>
<reference evidence="2" key="1">
    <citation type="journal article" date="2021" name="bioRxiv">
        <title>Whole Genome Assembly and Annotation of Northern Wild Rice, Zizania palustris L., Supports a Whole Genome Duplication in the Zizania Genus.</title>
        <authorList>
            <person name="Haas M."/>
            <person name="Kono T."/>
            <person name="Macchietto M."/>
            <person name="Millas R."/>
            <person name="McGilp L."/>
            <person name="Shao M."/>
            <person name="Duquette J."/>
            <person name="Hirsch C.N."/>
            <person name="Kimball J."/>
        </authorList>
    </citation>
    <scope>NUCLEOTIDE SEQUENCE</scope>
    <source>
        <tissue evidence="2">Fresh leaf tissue</tissue>
    </source>
</reference>
<evidence type="ECO:0000313" key="3">
    <source>
        <dbReference type="Proteomes" id="UP000729402"/>
    </source>
</evidence>
<accession>A0A8J5UZ40</accession>
<dbReference type="Proteomes" id="UP000729402">
    <property type="component" value="Unassembled WGS sequence"/>
</dbReference>
<name>A0A8J5UZ40_ZIZPA</name>
<sequence length="108" mass="11601">MNHKLICLRDEKEDARKVLTGDGDGGAGSGDSDVGSGGVRGDDGNGFRGWRRGLRDGDGGVRRGRGRQRWLRGGGEGSGDTNGSEMAATGFGDDNNGLQWWRRGHWER</sequence>
<organism evidence="2 3">
    <name type="scientific">Zizania palustris</name>
    <name type="common">Northern wild rice</name>
    <dbReference type="NCBI Taxonomy" id="103762"/>
    <lineage>
        <taxon>Eukaryota</taxon>
        <taxon>Viridiplantae</taxon>
        <taxon>Streptophyta</taxon>
        <taxon>Embryophyta</taxon>
        <taxon>Tracheophyta</taxon>
        <taxon>Spermatophyta</taxon>
        <taxon>Magnoliopsida</taxon>
        <taxon>Liliopsida</taxon>
        <taxon>Poales</taxon>
        <taxon>Poaceae</taxon>
        <taxon>BOP clade</taxon>
        <taxon>Oryzoideae</taxon>
        <taxon>Oryzeae</taxon>
        <taxon>Zizaniinae</taxon>
        <taxon>Zizania</taxon>
    </lineage>
</organism>
<feature type="compositionally biased region" description="Gly residues" evidence="1">
    <location>
        <begin position="22"/>
        <end position="39"/>
    </location>
</feature>
<protein>
    <submittedName>
        <fullName evidence="2">Uncharacterized protein</fullName>
    </submittedName>
</protein>
<gene>
    <name evidence="2" type="ORF">GUJ93_ZPchr0009g201</name>
</gene>
<comment type="caution">
    <text evidence="2">The sequence shown here is derived from an EMBL/GenBank/DDBJ whole genome shotgun (WGS) entry which is preliminary data.</text>
</comment>
<dbReference type="AlphaFoldDB" id="A0A8J5UZ40"/>
<keyword evidence="3" id="KW-1185">Reference proteome</keyword>
<feature type="region of interest" description="Disordered" evidence="1">
    <location>
        <begin position="18"/>
        <end position="94"/>
    </location>
</feature>
<evidence type="ECO:0000313" key="2">
    <source>
        <dbReference type="EMBL" id="KAG8050837.1"/>
    </source>
</evidence>
<evidence type="ECO:0000256" key="1">
    <source>
        <dbReference type="SAM" id="MobiDB-lite"/>
    </source>
</evidence>
<reference evidence="2" key="2">
    <citation type="submission" date="2021-02" db="EMBL/GenBank/DDBJ databases">
        <authorList>
            <person name="Kimball J.A."/>
            <person name="Haas M.W."/>
            <person name="Macchietto M."/>
            <person name="Kono T."/>
            <person name="Duquette J."/>
            <person name="Shao M."/>
        </authorList>
    </citation>
    <scope>NUCLEOTIDE SEQUENCE</scope>
    <source>
        <tissue evidence="2">Fresh leaf tissue</tissue>
    </source>
</reference>